<protein>
    <submittedName>
        <fullName evidence="4">LysM domain-containing protein</fullName>
    </submittedName>
</protein>
<feature type="transmembrane region" description="Helical" evidence="2">
    <location>
        <begin position="7"/>
        <end position="27"/>
    </location>
</feature>
<dbReference type="EMBL" id="QOVW01000076">
    <property type="protein sequence ID" value="RDB35729.1"/>
    <property type="molecule type" value="Genomic_DNA"/>
</dbReference>
<feature type="domain" description="LysM" evidence="3">
    <location>
        <begin position="35"/>
        <end position="90"/>
    </location>
</feature>
<comment type="caution">
    <text evidence="4">The sequence shown here is derived from an EMBL/GenBank/DDBJ whole genome shotgun (WGS) entry which is preliminary data.</text>
</comment>
<evidence type="ECO:0000313" key="5">
    <source>
        <dbReference type="Proteomes" id="UP000253934"/>
    </source>
</evidence>
<gene>
    <name evidence="4" type="ORF">DCC88_08495</name>
</gene>
<dbReference type="InterPro" id="IPR036779">
    <property type="entry name" value="LysM_dom_sf"/>
</dbReference>
<sequence>MQIALKIIILLKIHFTICLLSSVPFLYAQTNSETIEYKVKEHDTLIKILKKHRIKPIYGNTGALAEALKLNPKKQTHNGNLIFVGEILIIPKHLMNTENNKSQSATKIQKDKITKDKVQKVKPIASEINKEVKKEKLETPKKKEEVLFKSNNPFEFDKPQKTEQTQIFKPSTTEIQVPKNNSSISESKEILHSNKQESHNPIANSKEEHNSSNNMHSTSVSIFEHAEQLLPDYGHYCKPDPICTIWLWDLNNRCCNLQNSPLLLSNDTGI</sequence>
<dbReference type="AlphaFoldDB" id="A0A369KM50"/>
<dbReference type="CDD" id="cd00118">
    <property type="entry name" value="LysM"/>
    <property type="match status" value="1"/>
</dbReference>
<feature type="compositionally biased region" description="Basic and acidic residues" evidence="1">
    <location>
        <begin position="186"/>
        <end position="198"/>
    </location>
</feature>
<name>A0A369KM50_9BACT</name>
<keyword evidence="2" id="KW-1133">Transmembrane helix</keyword>
<dbReference type="Proteomes" id="UP000253934">
    <property type="component" value="Unassembled WGS sequence"/>
</dbReference>
<keyword evidence="2" id="KW-0472">Membrane</keyword>
<dbReference type="PROSITE" id="PS51782">
    <property type="entry name" value="LYSM"/>
    <property type="match status" value="1"/>
</dbReference>
<reference evidence="4" key="1">
    <citation type="submission" date="2018-04" db="EMBL/GenBank/DDBJ databases">
        <title>Draft genome sequence of the Candidatus Spirobacillus cienkowskii, a pathogen of freshwater Daphnia species, reconstructed from hemolymph metagenomic reads.</title>
        <authorList>
            <person name="Bresciani L."/>
            <person name="Lemos L.N."/>
            <person name="Wale N."/>
            <person name="Lin J.Y."/>
            <person name="Fernandes G.R."/>
            <person name="Duffy M.A."/>
            <person name="Rodrigues J.M."/>
        </authorList>
    </citation>
    <scope>NUCLEOTIDE SEQUENCE [LARGE SCALE GENOMIC DNA]</scope>
    <source>
        <strain evidence="4">Binning01</strain>
    </source>
</reference>
<feature type="region of interest" description="Disordered" evidence="1">
    <location>
        <begin position="171"/>
        <end position="216"/>
    </location>
</feature>
<proteinExistence type="predicted"/>
<evidence type="ECO:0000256" key="2">
    <source>
        <dbReference type="SAM" id="Phobius"/>
    </source>
</evidence>
<keyword evidence="2" id="KW-0812">Transmembrane</keyword>
<feature type="compositionally biased region" description="Polar residues" evidence="1">
    <location>
        <begin position="171"/>
        <end position="185"/>
    </location>
</feature>
<organism evidence="4 5">
    <name type="scientific">Spirobacillus cienkowskii</name>
    <dbReference type="NCBI Taxonomy" id="495820"/>
    <lineage>
        <taxon>Bacteria</taxon>
        <taxon>Pseudomonadati</taxon>
        <taxon>Bdellovibrionota</taxon>
        <taxon>Oligoflexia</taxon>
        <taxon>Silvanigrellales</taxon>
        <taxon>Spirobacillus</taxon>
    </lineage>
</organism>
<dbReference type="InterPro" id="IPR018392">
    <property type="entry name" value="LysM"/>
</dbReference>
<accession>A0A369KM50</accession>
<evidence type="ECO:0000256" key="1">
    <source>
        <dbReference type="SAM" id="MobiDB-lite"/>
    </source>
</evidence>
<dbReference type="Gene3D" id="3.10.350.10">
    <property type="entry name" value="LysM domain"/>
    <property type="match status" value="1"/>
</dbReference>
<keyword evidence="5" id="KW-1185">Reference proteome</keyword>
<evidence type="ECO:0000313" key="4">
    <source>
        <dbReference type="EMBL" id="RDB35729.1"/>
    </source>
</evidence>
<evidence type="ECO:0000259" key="3">
    <source>
        <dbReference type="PROSITE" id="PS51782"/>
    </source>
</evidence>